<dbReference type="Proteomes" id="UP000596092">
    <property type="component" value="Chromosome"/>
</dbReference>
<dbReference type="GO" id="GO:0003755">
    <property type="term" value="F:peptidyl-prolyl cis-trans isomerase activity"/>
    <property type="evidence" value="ECO:0007669"/>
    <property type="project" value="UniProtKB-KW"/>
</dbReference>
<dbReference type="EMBL" id="CP054140">
    <property type="protein sequence ID" value="QQG65425.1"/>
    <property type="molecule type" value="Genomic_DNA"/>
</dbReference>
<dbReference type="PROSITE" id="PS01096">
    <property type="entry name" value="PPIC_PPIASE_1"/>
    <property type="match status" value="1"/>
</dbReference>
<dbReference type="InterPro" id="IPR046357">
    <property type="entry name" value="PPIase_dom_sf"/>
</dbReference>
<dbReference type="PANTHER" id="PTHR47637">
    <property type="entry name" value="CHAPERONE SURA"/>
    <property type="match status" value="1"/>
</dbReference>
<dbReference type="InterPro" id="IPR050280">
    <property type="entry name" value="OMP_Chaperone_SurA"/>
</dbReference>
<dbReference type="SUPFAM" id="SSF54534">
    <property type="entry name" value="FKBP-like"/>
    <property type="match status" value="1"/>
</dbReference>
<dbReference type="InterPro" id="IPR023058">
    <property type="entry name" value="PPIase_PpiC_CS"/>
</dbReference>
<dbReference type="Gene3D" id="3.10.50.40">
    <property type="match status" value="1"/>
</dbReference>
<organism evidence="4 5">
    <name type="scientific">Desulfobulbus oligotrophicus</name>
    <dbReference type="NCBI Taxonomy" id="1909699"/>
    <lineage>
        <taxon>Bacteria</taxon>
        <taxon>Pseudomonadati</taxon>
        <taxon>Thermodesulfobacteriota</taxon>
        <taxon>Desulfobulbia</taxon>
        <taxon>Desulfobulbales</taxon>
        <taxon>Desulfobulbaceae</taxon>
        <taxon>Desulfobulbus</taxon>
    </lineage>
</organism>
<dbReference type="Pfam" id="PF13624">
    <property type="entry name" value="SurA_N_3"/>
    <property type="match status" value="1"/>
</dbReference>
<dbReference type="AlphaFoldDB" id="A0A7T5VCM4"/>
<dbReference type="SUPFAM" id="SSF109998">
    <property type="entry name" value="Triger factor/SurA peptide-binding domain-like"/>
    <property type="match status" value="1"/>
</dbReference>
<sequence>MLRIPSHFLFPYLVLIATVFLLSPHSFANVIDRSIAIVNEDTITLSEINETGREVFKKLAAETPQDQLPAVLEQARRTVLDKLINKKLVVQEAKKLNIQVSDQEIDTTLQGILANNQMTMEQMRQDMRAMGMTEKQYREELREQILSSKLIGHEVRTKVVIPESDILHFYQNHFTTTVAGKEYHILQIGTTWGTAQGDEAAPTRTEASDKIKKVHTLARDGEDFGELARSYSDMPSASDGGDIGTFQSDEMAAAMRDAVQNLNAGEISAVVEIDNSFQFFKLQSSQEGTTMTHESYETVKDQIREKLYQQAMEQRYNDWMTSIRQKAYIKIL</sequence>
<feature type="domain" description="PpiC" evidence="3">
    <location>
        <begin position="180"/>
        <end position="284"/>
    </location>
</feature>
<dbReference type="PROSITE" id="PS50198">
    <property type="entry name" value="PPIC_PPIASE_2"/>
    <property type="match status" value="1"/>
</dbReference>
<protein>
    <submittedName>
        <fullName evidence="4">SurA N-terminal domain-containing protein</fullName>
    </submittedName>
</protein>
<dbReference type="InterPro" id="IPR000297">
    <property type="entry name" value="PPIase_PpiC"/>
</dbReference>
<dbReference type="RefSeq" id="WP_199264246.1">
    <property type="nucleotide sequence ID" value="NZ_CP054140.1"/>
</dbReference>
<evidence type="ECO:0000259" key="3">
    <source>
        <dbReference type="PROSITE" id="PS50198"/>
    </source>
</evidence>
<evidence type="ECO:0000256" key="1">
    <source>
        <dbReference type="ARBA" id="ARBA00022729"/>
    </source>
</evidence>
<keyword evidence="2" id="KW-0413">Isomerase</keyword>
<name>A0A7T5VCM4_9BACT</name>
<keyword evidence="1" id="KW-0732">Signal</keyword>
<dbReference type="InterPro" id="IPR027304">
    <property type="entry name" value="Trigger_fact/SurA_dom_sf"/>
</dbReference>
<dbReference type="Pfam" id="PF00639">
    <property type="entry name" value="Rotamase"/>
    <property type="match status" value="1"/>
</dbReference>
<keyword evidence="2" id="KW-0697">Rotamase</keyword>
<evidence type="ECO:0000313" key="4">
    <source>
        <dbReference type="EMBL" id="QQG65425.1"/>
    </source>
</evidence>
<evidence type="ECO:0000256" key="2">
    <source>
        <dbReference type="PROSITE-ProRule" id="PRU00278"/>
    </source>
</evidence>
<dbReference type="Gene3D" id="1.10.4030.10">
    <property type="entry name" value="Porin chaperone SurA, peptide-binding domain"/>
    <property type="match status" value="1"/>
</dbReference>
<evidence type="ECO:0000313" key="5">
    <source>
        <dbReference type="Proteomes" id="UP000596092"/>
    </source>
</evidence>
<dbReference type="KEGG" id="dog:HP555_05870"/>
<dbReference type="PANTHER" id="PTHR47637:SF1">
    <property type="entry name" value="CHAPERONE SURA"/>
    <property type="match status" value="1"/>
</dbReference>
<accession>A0A7T5VCM4</accession>
<reference evidence="4 5" key="1">
    <citation type="submission" date="2020-05" db="EMBL/GenBank/DDBJ databases">
        <title>Complete genome of Desulfobulbus oligotrophicus.</title>
        <authorList>
            <person name="Podar M."/>
        </authorList>
    </citation>
    <scope>NUCLEOTIDE SEQUENCE [LARGE SCALE GENOMIC DNA]</scope>
    <source>
        <strain evidence="4 5">Prop6</strain>
    </source>
</reference>
<proteinExistence type="predicted"/>
<keyword evidence="5" id="KW-1185">Reference proteome</keyword>
<gene>
    <name evidence="4" type="ORF">HP555_05870</name>
</gene>